<organism evidence="4 5">
    <name type="scientific">Ranitomeya imitator</name>
    <name type="common">mimic poison frog</name>
    <dbReference type="NCBI Taxonomy" id="111125"/>
    <lineage>
        <taxon>Eukaryota</taxon>
        <taxon>Metazoa</taxon>
        <taxon>Chordata</taxon>
        <taxon>Craniata</taxon>
        <taxon>Vertebrata</taxon>
        <taxon>Euteleostomi</taxon>
        <taxon>Amphibia</taxon>
        <taxon>Batrachia</taxon>
        <taxon>Anura</taxon>
        <taxon>Neobatrachia</taxon>
        <taxon>Hyloidea</taxon>
        <taxon>Dendrobatidae</taxon>
        <taxon>Dendrobatinae</taxon>
        <taxon>Ranitomeya</taxon>
    </lineage>
</organism>
<keyword evidence="3" id="KW-0472">Membrane</keyword>
<dbReference type="EMBL" id="CAUEEQ010009849">
    <property type="protein sequence ID" value="CAJ0933841.1"/>
    <property type="molecule type" value="Genomic_DNA"/>
</dbReference>
<proteinExistence type="predicted"/>
<dbReference type="Proteomes" id="UP001176940">
    <property type="component" value="Unassembled WGS sequence"/>
</dbReference>
<dbReference type="PANTHER" id="PTHR20914">
    <property type="entry name" value="LY6/PLAUR DOMAIN-CONTAINING PROTEIN 8"/>
    <property type="match status" value="1"/>
</dbReference>
<dbReference type="CDD" id="cd23572">
    <property type="entry name" value="TFP_LU_ECD_PINLYP_rpt2"/>
    <property type="match status" value="1"/>
</dbReference>
<name>A0ABN9L5N3_9NEOB</name>
<dbReference type="InterPro" id="IPR050918">
    <property type="entry name" value="CNF-like_PLA2_Inhibitor"/>
</dbReference>
<evidence type="ECO:0000256" key="2">
    <source>
        <dbReference type="ARBA" id="ARBA00022525"/>
    </source>
</evidence>
<dbReference type="InterPro" id="IPR045860">
    <property type="entry name" value="Snake_toxin-like_sf"/>
</dbReference>
<evidence type="ECO:0008006" key="6">
    <source>
        <dbReference type="Google" id="ProtNLM"/>
    </source>
</evidence>
<gene>
    <name evidence="4" type="ORF">RIMI_LOCUS5679580</name>
</gene>
<comment type="subcellular location">
    <subcellularLocation>
        <location evidence="1">Secreted</location>
    </subcellularLocation>
</comment>
<sequence>MILKITINGSTAQNFYRSCASKNQCNITGSSSFPGGTMEMAANCCSEMDKCTPTAPQLPTTNNTQLNGIVCTQCQSINSDRCDTKNTMSCYGNESMCIRLATTTTVFQTSALAFRGCATRSICDVNQQLFNTDQLTTMYNYICTSAASSFHSASLILFTFSVLFHIFYF</sequence>
<dbReference type="PANTHER" id="PTHR20914:SF25">
    <property type="entry name" value="PHOSPHOLIPASE A2 INHIBITOR AND LY6_PLAUR DOMAIN-CONTAINING PROTEIN"/>
    <property type="match status" value="1"/>
</dbReference>
<keyword evidence="3" id="KW-0812">Transmembrane</keyword>
<protein>
    <recommendedName>
        <fullName evidence="6">Sodefrin-like factor</fullName>
    </recommendedName>
</protein>
<keyword evidence="3" id="KW-1133">Transmembrane helix</keyword>
<dbReference type="SUPFAM" id="SSF57302">
    <property type="entry name" value="Snake toxin-like"/>
    <property type="match status" value="1"/>
</dbReference>
<reference evidence="4" key="1">
    <citation type="submission" date="2023-07" db="EMBL/GenBank/DDBJ databases">
        <authorList>
            <person name="Stuckert A."/>
        </authorList>
    </citation>
    <scope>NUCLEOTIDE SEQUENCE</scope>
</reference>
<accession>A0ABN9L5N3</accession>
<keyword evidence="2" id="KW-0964">Secreted</keyword>
<dbReference type="Gene3D" id="2.10.60.10">
    <property type="entry name" value="CD59"/>
    <property type="match status" value="1"/>
</dbReference>
<evidence type="ECO:0000256" key="1">
    <source>
        <dbReference type="ARBA" id="ARBA00004613"/>
    </source>
</evidence>
<feature type="transmembrane region" description="Helical" evidence="3">
    <location>
        <begin position="150"/>
        <end position="168"/>
    </location>
</feature>
<evidence type="ECO:0000313" key="5">
    <source>
        <dbReference type="Proteomes" id="UP001176940"/>
    </source>
</evidence>
<evidence type="ECO:0000313" key="4">
    <source>
        <dbReference type="EMBL" id="CAJ0933841.1"/>
    </source>
</evidence>
<comment type="caution">
    <text evidence="4">The sequence shown here is derived from an EMBL/GenBank/DDBJ whole genome shotgun (WGS) entry which is preliminary data.</text>
</comment>
<keyword evidence="5" id="KW-1185">Reference proteome</keyword>
<evidence type="ECO:0000256" key="3">
    <source>
        <dbReference type="SAM" id="Phobius"/>
    </source>
</evidence>